<organism evidence="5 6">
    <name type="scientific">Afipia massiliensis</name>
    <dbReference type="NCBI Taxonomy" id="211460"/>
    <lineage>
        <taxon>Bacteria</taxon>
        <taxon>Pseudomonadati</taxon>
        <taxon>Pseudomonadota</taxon>
        <taxon>Alphaproteobacteria</taxon>
        <taxon>Hyphomicrobiales</taxon>
        <taxon>Nitrobacteraceae</taxon>
        <taxon>Afipia</taxon>
    </lineage>
</organism>
<dbReference type="InterPro" id="IPR018062">
    <property type="entry name" value="HTH_AraC-typ_CS"/>
</dbReference>
<evidence type="ECO:0000256" key="2">
    <source>
        <dbReference type="ARBA" id="ARBA00023125"/>
    </source>
</evidence>
<dbReference type="PROSITE" id="PS01124">
    <property type="entry name" value="HTH_ARAC_FAMILY_2"/>
    <property type="match status" value="1"/>
</dbReference>
<dbReference type="InterPro" id="IPR020449">
    <property type="entry name" value="Tscrpt_reg_AraC-type_HTH"/>
</dbReference>
<dbReference type="PANTHER" id="PTHR43280">
    <property type="entry name" value="ARAC-FAMILY TRANSCRIPTIONAL REGULATOR"/>
    <property type="match status" value="1"/>
</dbReference>
<dbReference type="Pfam" id="PF12833">
    <property type="entry name" value="HTH_18"/>
    <property type="match status" value="1"/>
</dbReference>
<feature type="domain" description="HTH araC/xylS-type" evidence="4">
    <location>
        <begin position="250"/>
        <end position="351"/>
    </location>
</feature>
<keyword evidence="1" id="KW-0805">Transcription regulation</keyword>
<dbReference type="Proteomes" id="UP000521227">
    <property type="component" value="Unassembled WGS sequence"/>
</dbReference>
<dbReference type="GO" id="GO:0043565">
    <property type="term" value="F:sequence-specific DNA binding"/>
    <property type="evidence" value="ECO:0007669"/>
    <property type="project" value="InterPro"/>
</dbReference>
<keyword evidence="3" id="KW-0804">Transcription</keyword>
<name>A0A840MYY5_9BRAD</name>
<evidence type="ECO:0000256" key="3">
    <source>
        <dbReference type="ARBA" id="ARBA00023163"/>
    </source>
</evidence>
<accession>A0A840MYY5</accession>
<dbReference type="GO" id="GO:0003700">
    <property type="term" value="F:DNA-binding transcription factor activity"/>
    <property type="evidence" value="ECO:0007669"/>
    <property type="project" value="InterPro"/>
</dbReference>
<dbReference type="SUPFAM" id="SSF46689">
    <property type="entry name" value="Homeodomain-like"/>
    <property type="match status" value="1"/>
</dbReference>
<dbReference type="PRINTS" id="PR00032">
    <property type="entry name" value="HTHARAC"/>
</dbReference>
<proteinExistence type="predicted"/>
<comment type="caution">
    <text evidence="5">The sequence shown here is derived from an EMBL/GenBank/DDBJ whole genome shotgun (WGS) entry which is preliminary data.</text>
</comment>
<dbReference type="PROSITE" id="PS00041">
    <property type="entry name" value="HTH_ARAC_FAMILY_1"/>
    <property type="match status" value="1"/>
</dbReference>
<keyword evidence="2 5" id="KW-0238">DNA-binding</keyword>
<dbReference type="PANTHER" id="PTHR43280:SF31">
    <property type="entry name" value="TRANSCRIPTIONAL REGULATORY PROTEIN"/>
    <property type="match status" value="1"/>
</dbReference>
<evidence type="ECO:0000313" key="6">
    <source>
        <dbReference type="Proteomes" id="UP000521227"/>
    </source>
</evidence>
<dbReference type="EMBL" id="JACHIJ010000001">
    <property type="protein sequence ID" value="MBB5050938.1"/>
    <property type="molecule type" value="Genomic_DNA"/>
</dbReference>
<dbReference type="Gene3D" id="1.10.10.60">
    <property type="entry name" value="Homeodomain-like"/>
    <property type="match status" value="1"/>
</dbReference>
<dbReference type="InterPro" id="IPR009057">
    <property type="entry name" value="Homeodomain-like_sf"/>
</dbReference>
<evidence type="ECO:0000259" key="4">
    <source>
        <dbReference type="PROSITE" id="PS01124"/>
    </source>
</evidence>
<dbReference type="SMART" id="SM00342">
    <property type="entry name" value="HTH_ARAC"/>
    <property type="match status" value="1"/>
</dbReference>
<protein>
    <submittedName>
        <fullName evidence="5">AraC-like DNA-binding protein</fullName>
    </submittedName>
</protein>
<reference evidence="5 6" key="1">
    <citation type="submission" date="2020-08" db="EMBL/GenBank/DDBJ databases">
        <title>Genomic Encyclopedia of Type Strains, Phase IV (KMG-IV): sequencing the most valuable type-strain genomes for metagenomic binning, comparative biology and taxonomic classification.</title>
        <authorList>
            <person name="Goeker M."/>
        </authorList>
    </citation>
    <scope>NUCLEOTIDE SEQUENCE [LARGE SCALE GENOMIC DNA]</scope>
    <source>
        <strain evidence="5 6">DSM 17498</strain>
    </source>
</reference>
<dbReference type="AlphaFoldDB" id="A0A840MYY5"/>
<dbReference type="RefSeq" id="WP_246395253.1">
    <property type="nucleotide sequence ID" value="NZ_JACHIJ010000001.1"/>
</dbReference>
<evidence type="ECO:0000313" key="5">
    <source>
        <dbReference type="EMBL" id="MBB5050938.1"/>
    </source>
</evidence>
<sequence>MDSHFKYTDWSERIHLDPDDVIKQRQLRSESDADLAPDPSLHPVWMVADDIDEAQRTRLEQHLPSKSALRGSLGSFQSAPFKSKAILRMTPDLGLMSCFEPAARSVMPQSEPRRIVVIRPSDGILVAEQQDRRKTCFQREAIILDATEETTFIATGVSRFDCFILSEEADPQGIVNINRMERINQDNGALIVLGHYAAALMRGLLPMDSAALASLAKDYMRSLVSAMIDIARLTPDLPRNGLNRTQPSLIAIKADIEVRLAEKDLSLTSFATARGVTVRHLQKLFEAEGRTFSDYVLERRLERARQLLLNSVAAPRTISTIAFDLGFGDLSYFNRTFKKRFGITPRETRARSIALVNASGTAD</sequence>
<gene>
    <name evidence="5" type="ORF">HNQ36_000886</name>
</gene>
<dbReference type="InterPro" id="IPR018060">
    <property type="entry name" value="HTH_AraC"/>
</dbReference>
<evidence type="ECO:0000256" key="1">
    <source>
        <dbReference type="ARBA" id="ARBA00023015"/>
    </source>
</evidence>